<organism evidence="2 3">
    <name type="scientific">Aphis craccivora</name>
    <name type="common">Cowpea aphid</name>
    <dbReference type="NCBI Taxonomy" id="307492"/>
    <lineage>
        <taxon>Eukaryota</taxon>
        <taxon>Metazoa</taxon>
        <taxon>Ecdysozoa</taxon>
        <taxon>Arthropoda</taxon>
        <taxon>Hexapoda</taxon>
        <taxon>Insecta</taxon>
        <taxon>Pterygota</taxon>
        <taxon>Neoptera</taxon>
        <taxon>Paraneoptera</taxon>
        <taxon>Hemiptera</taxon>
        <taxon>Sternorrhyncha</taxon>
        <taxon>Aphidomorpha</taxon>
        <taxon>Aphidoidea</taxon>
        <taxon>Aphididae</taxon>
        <taxon>Aphidini</taxon>
        <taxon>Aphis</taxon>
        <taxon>Aphis</taxon>
    </lineage>
</organism>
<dbReference type="Pfam" id="PF05699">
    <property type="entry name" value="Dimer_Tnp_hAT"/>
    <property type="match status" value="1"/>
</dbReference>
<reference evidence="2 3" key="1">
    <citation type="submission" date="2019-08" db="EMBL/GenBank/DDBJ databases">
        <title>Whole genome of Aphis craccivora.</title>
        <authorList>
            <person name="Voronova N.V."/>
            <person name="Shulinski R.S."/>
            <person name="Bandarenka Y.V."/>
            <person name="Zhorov D.G."/>
            <person name="Warner D."/>
        </authorList>
    </citation>
    <scope>NUCLEOTIDE SEQUENCE [LARGE SCALE GENOMIC DNA]</scope>
    <source>
        <strain evidence="2">180601</strain>
        <tissue evidence="2">Whole Body</tissue>
    </source>
</reference>
<dbReference type="InterPro" id="IPR008906">
    <property type="entry name" value="HATC_C_dom"/>
</dbReference>
<gene>
    <name evidence="2" type="ORF">FWK35_00009196</name>
</gene>
<evidence type="ECO:0000259" key="1">
    <source>
        <dbReference type="Pfam" id="PF05699"/>
    </source>
</evidence>
<accession>A0A6G0YLZ5</accession>
<evidence type="ECO:0000313" key="3">
    <source>
        <dbReference type="Proteomes" id="UP000478052"/>
    </source>
</evidence>
<comment type="caution">
    <text evidence="2">The sequence shown here is derived from an EMBL/GenBank/DDBJ whole genome shotgun (WGS) entry which is preliminary data.</text>
</comment>
<dbReference type="PANTHER" id="PTHR37162">
    <property type="entry name" value="HAT FAMILY DIMERISATION DOMAINCONTAINING PROTEIN-RELATED"/>
    <property type="match status" value="1"/>
</dbReference>
<dbReference type="PANTHER" id="PTHR37162:SF1">
    <property type="entry name" value="BED-TYPE DOMAIN-CONTAINING PROTEIN"/>
    <property type="match status" value="1"/>
</dbReference>
<keyword evidence="3" id="KW-1185">Reference proteome</keyword>
<proteinExistence type="predicted"/>
<name>A0A6G0YLZ5_APHCR</name>
<dbReference type="OrthoDB" id="6608707at2759"/>
<dbReference type="AlphaFoldDB" id="A0A6G0YLZ5"/>
<dbReference type="EMBL" id="VUJU01003347">
    <property type="protein sequence ID" value="KAF0758242.1"/>
    <property type="molecule type" value="Genomic_DNA"/>
</dbReference>
<feature type="domain" description="HAT C-terminal dimerisation" evidence="1">
    <location>
        <begin position="23"/>
        <end position="87"/>
    </location>
</feature>
<protein>
    <submittedName>
        <fullName evidence="2">Protein FAM200B-like</fullName>
    </submittedName>
</protein>
<dbReference type="GO" id="GO:0046983">
    <property type="term" value="F:protein dimerization activity"/>
    <property type="evidence" value="ECO:0007669"/>
    <property type="project" value="InterPro"/>
</dbReference>
<dbReference type="Proteomes" id="UP000478052">
    <property type="component" value="Unassembled WGS sequence"/>
</dbReference>
<sequence length="137" mass="16105">MYEYSVYKFITTYLYNIYLERWLSAFKYFKELNITIDCLLIVVEFSFSLPGSNAAVERVFSLMNSTWTKSRNKLDINTVEALLMIKTSLDNMSCCQFNESILANKTLLQKVHISAKYQTTQTFFSDEAHIEYRLNIL</sequence>
<evidence type="ECO:0000313" key="2">
    <source>
        <dbReference type="EMBL" id="KAF0758242.1"/>
    </source>
</evidence>
<dbReference type="InterPro" id="IPR012337">
    <property type="entry name" value="RNaseH-like_sf"/>
</dbReference>
<dbReference type="SUPFAM" id="SSF53098">
    <property type="entry name" value="Ribonuclease H-like"/>
    <property type="match status" value="1"/>
</dbReference>